<dbReference type="AlphaFoldDB" id="A0AAV4C762"/>
<protein>
    <recommendedName>
        <fullName evidence="3">Secreted protein</fullName>
    </recommendedName>
</protein>
<accession>A0AAV4C762</accession>
<evidence type="ECO:0008006" key="3">
    <source>
        <dbReference type="Google" id="ProtNLM"/>
    </source>
</evidence>
<gene>
    <name evidence="1" type="ORF">PoB_005764100</name>
</gene>
<name>A0AAV4C762_9GAST</name>
<dbReference type="Proteomes" id="UP000735302">
    <property type="component" value="Unassembled WGS sequence"/>
</dbReference>
<evidence type="ECO:0000313" key="1">
    <source>
        <dbReference type="EMBL" id="GFO31136.1"/>
    </source>
</evidence>
<reference evidence="1 2" key="1">
    <citation type="journal article" date="2021" name="Elife">
        <title>Chloroplast acquisition without the gene transfer in kleptoplastic sea slugs, Plakobranchus ocellatus.</title>
        <authorList>
            <person name="Maeda T."/>
            <person name="Takahashi S."/>
            <person name="Yoshida T."/>
            <person name="Shimamura S."/>
            <person name="Takaki Y."/>
            <person name="Nagai Y."/>
            <person name="Toyoda A."/>
            <person name="Suzuki Y."/>
            <person name="Arimoto A."/>
            <person name="Ishii H."/>
            <person name="Satoh N."/>
            <person name="Nishiyama T."/>
            <person name="Hasebe M."/>
            <person name="Maruyama T."/>
            <person name="Minagawa J."/>
            <person name="Obokata J."/>
            <person name="Shigenobu S."/>
        </authorList>
    </citation>
    <scope>NUCLEOTIDE SEQUENCE [LARGE SCALE GENOMIC DNA]</scope>
</reference>
<proteinExistence type="predicted"/>
<comment type="caution">
    <text evidence="1">The sequence shown here is derived from an EMBL/GenBank/DDBJ whole genome shotgun (WGS) entry which is preliminary data.</text>
</comment>
<sequence length="75" mass="8148">MRPSLVVGAANLLSSPGRVILALLCNLFTPNTCGVLVTNEALPEPCVARDRCQAGLPEEDITYINYLLMALHHRT</sequence>
<dbReference type="EMBL" id="BLXT01006360">
    <property type="protein sequence ID" value="GFO31136.1"/>
    <property type="molecule type" value="Genomic_DNA"/>
</dbReference>
<evidence type="ECO:0000313" key="2">
    <source>
        <dbReference type="Proteomes" id="UP000735302"/>
    </source>
</evidence>
<organism evidence="1 2">
    <name type="scientific">Plakobranchus ocellatus</name>
    <dbReference type="NCBI Taxonomy" id="259542"/>
    <lineage>
        <taxon>Eukaryota</taxon>
        <taxon>Metazoa</taxon>
        <taxon>Spiralia</taxon>
        <taxon>Lophotrochozoa</taxon>
        <taxon>Mollusca</taxon>
        <taxon>Gastropoda</taxon>
        <taxon>Heterobranchia</taxon>
        <taxon>Euthyneura</taxon>
        <taxon>Panpulmonata</taxon>
        <taxon>Sacoglossa</taxon>
        <taxon>Placobranchoidea</taxon>
        <taxon>Plakobranchidae</taxon>
        <taxon>Plakobranchus</taxon>
    </lineage>
</organism>
<keyword evidence="2" id="KW-1185">Reference proteome</keyword>